<evidence type="ECO:0000259" key="1">
    <source>
        <dbReference type="SMART" id="SM00743"/>
    </source>
</evidence>
<name>A0A6D2JN03_9BRAS</name>
<dbReference type="AlphaFoldDB" id="A0A6D2JN03"/>
<dbReference type="OrthoDB" id="687110at2759"/>
<feature type="domain" description="Agenet" evidence="1">
    <location>
        <begin position="76"/>
        <end position="131"/>
    </location>
</feature>
<dbReference type="EMBL" id="CACVBM020001231">
    <property type="protein sequence ID" value="CAA7040657.1"/>
    <property type="molecule type" value="Genomic_DNA"/>
</dbReference>
<dbReference type="InterPro" id="IPR014002">
    <property type="entry name" value="Agenet_dom_plant"/>
</dbReference>
<sequence length="134" mass="15675">MKTNEEAEVCTTHKSYKGAWFKAVLLEDIMPSCSRPKKKFRDRYQDYVRDDNTPLIESLNRKSIRPVPPEEVFKDVVLEKGTVVDANCDLVWWTGVVVKLEDNNFFVLFDSPPHIVLFEKKYLRAHVDREGDNK</sequence>
<dbReference type="PANTHER" id="PTHR31917">
    <property type="entry name" value="AGENET DOMAIN-CONTAINING PROTEIN-RELATED"/>
    <property type="match status" value="1"/>
</dbReference>
<dbReference type="InterPro" id="IPR008395">
    <property type="entry name" value="Agenet-like_dom"/>
</dbReference>
<evidence type="ECO:0000313" key="2">
    <source>
        <dbReference type="EMBL" id="CAA7040657.1"/>
    </source>
</evidence>
<dbReference type="Pfam" id="PF05641">
    <property type="entry name" value="Agenet"/>
    <property type="match status" value="1"/>
</dbReference>
<organism evidence="2 3">
    <name type="scientific">Microthlaspi erraticum</name>
    <dbReference type="NCBI Taxonomy" id="1685480"/>
    <lineage>
        <taxon>Eukaryota</taxon>
        <taxon>Viridiplantae</taxon>
        <taxon>Streptophyta</taxon>
        <taxon>Embryophyta</taxon>
        <taxon>Tracheophyta</taxon>
        <taxon>Spermatophyta</taxon>
        <taxon>Magnoliopsida</taxon>
        <taxon>eudicotyledons</taxon>
        <taxon>Gunneridae</taxon>
        <taxon>Pentapetalae</taxon>
        <taxon>rosids</taxon>
        <taxon>malvids</taxon>
        <taxon>Brassicales</taxon>
        <taxon>Brassicaceae</taxon>
        <taxon>Coluteocarpeae</taxon>
        <taxon>Microthlaspi</taxon>
    </lineage>
</organism>
<protein>
    <recommendedName>
        <fullName evidence="1">Agenet domain-containing protein</fullName>
    </recommendedName>
</protein>
<accession>A0A6D2JN03</accession>
<gene>
    <name evidence="2" type="ORF">MERR_LOCUS27892</name>
</gene>
<evidence type="ECO:0000313" key="3">
    <source>
        <dbReference type="Proteomes" id="UP000467841"/>
    </source>
</evidence>
<reference evidence="2" key="1">
    <citation type="submission" date="2020-01" db="EMBL/GenBank/DDBJ databases">
        <authorList>
            <person name="Mishra B."/>
        </authorList>
    </citation>
    <scope>NUCLEOTIDE SEQUENCE [LARGE SCALE GENOMIC DNA]</scope>
</reference>
<proteinExistence type="predicted"/>
<dbReference type="SMART" id="SM00743">
    <property type="entry name" value="Agenet"/>
    <property type="match status" value="2"/>
</dbReference>
<dbReference type="PANTHER" id="PTHR31917:SF153">
    <property type="entry name" value="DUF724 DOMAIN-CONTAINING PROTEIN 3-RELATED"/>
    <property type="match status" value="1"/>
</dbReference>
<dbReference type="Proteomes" id="UP000467841">
    <property type="component" value="Unassembled WGS sequence"/>
</dbReference>
<keyword evidence="3" id="KW-1185">Reference proteome</keyword>
<comment type="caution">
    <text evidence="2">The sequence shown here is derived from an EMBL/GenBank/DDBJ whole genome shotgun (WGS) entry which is preliminary data.</text>
</comment>
<feature type="domain" description="Agenet" evidence="1">
    <location>
        <begin position="1"/>
        <end position="72"/>
    </location>
</feature>